<dbReference type="Pfam" id="PF04378">
    <property type="entry name" value="RsmJ"/>
    <property type="match status" value="1"/>
</dbReference>
<organism evidence="3 4">
    <name type="scientific">Novosphingobium capsulatum</name>
    <dbReference type="NCBI Taxonomy" id="13688"/>
    <lineage>
        <taxon>Bacteria</taxon>
        <taxon>Pseudomonadati</taxon>
        <taxon>Pseudomonadota</taxon>
        <taxon>Alphaproteobacteria</taxon>
        <taxon>Sphingomonadales</taxon>
        <taxon>Sphingomonadaceae</taxon>
        <taxon>Novosphingobium</taxon>
    </lineage>
</organism>
<feature type="binding site" evidence="1">
    <location>
        <position position="41"/>
    </location>
    <ligand>
        <name>S-adenosyl-L-methionine</name>
        <dbReference type="ChEBI" id="CHEBI:59789"/>
    </ligand>
</feature>
<reference evidence="3 4" key="1">
    <citation type="submission" date="2023-07" db="EMBL/GenBank/DDBJ databases">
        <title>Sorghum-associated microbial communities from plants grown in Nebraska, USA.</title>
        <authorList>
            <person name="Schachtman D."/>
        </authorList>
    </citation>
    <scope>NUCLEOTIDE SEQUENCE [LARGE SCALE GENOMIC DNA]</scope>
    <source>
        <strain evidence="3 4">DS1027</strain>
    </source>
</reference>
<dbReference type="GO" id="GO:0036307">
    <property type="term" value="F:23S rRNA (adenine(2030)-N(6))-methyltransferase activity"/>
    <property type="evidence" value="ECO:0007669"/>
    <property type="project" value="UniProtKB-EC"/>
</dbReference>
<evidence type="ECO:0000313" key="3">
    <source>
        <dbReference type="EMBL" id="MDR6510282.1"/>
    </source>
</evidence>
<feature type="binding site" evidence="1">
    <location>
        <position position="160"/>
    </location>
    <ligand>
        <name>S-adenosyl-L-methionine</name>
        <dbReference type="ChEBI" id="CHEBI:59789"/>
    </ligand>
</feature>
<comment type="subunit">
    <text evidence="1">Monomer.</text>
</comment>
<feature type="binding site" evidence="1">
    <location>
        <position position="97"/>
    </location>
    <ligand>
        <name>S-adenosyl-L-methionine</name>
        <dbReference type="ChEBI" id="CHEBI:59789"/>
    </ligand>
</feature>
<dbReference type="EMBL" id="JAVDRD010000002">
    <property type="protein sequence ID" value="MDR6510282.1"/>
    <property type="molecule type" value="Genomic_DNA"/>
</dbReference>
<feature type="binding site" evidence="1">
    <location>
        <position position="18"/>
    </location>
    <ligand>
        <name>S-adenosyl-L-methionine</name>
        <dbReference type="ChEBI" id="CHEBI:59789"/>
    </ligand>
</feature>
<dbReference type="InterPro" id="IPR029063">
    <property type="entry name" value="SAM-dependent_MTases_sf"/>
</dbReference>
<dbReference type="InterPro" id="IPR007473">
    <property type="entry name" value="RlmJ"/>
</dbReference>
<dbReference type="PANTHER" id="PTHR37426">
    <property type="entry name" value="RIBOSOMAL RNA LARGE SUBUNIT METHYLTRANSFERASE J"/>
    <property type="match status" value="1"/>
</dbReference>
<feature type="binding site" evidence="1">
    <location>
        <begin position="139"/>
        <end position="140"/>
    </location>
    <ligand>
        <name>S-adenosyl-L-methionine</name>
        <dbReference type="ChEBI" id="CHEBI:59789"/>
    </ligand>
</feature>
<name>A0ABU1MJ11_9SPHN</name>
<dbReference type="EC" id="2.1.1.266" evidence="1"/>
<keyword evidence="1" id="KW-0694">RNA-binding</keyword>
<dbReference type="SUPFAM" id="SSF53335">
    <property type="entry name" value="S-adenosyl-L-methionine-dependent methyltransferases"/>
    <property type="match status" value="1"/>
</dbReference>
<dbReference type="HAMAP" id="MF_00934">
    <property type="entry name" value="23SrRNA_methyltr_J"/>
    <property type="match status" value="1"/>
</dbReference>
<accession>A0ABU1MJ11</accession>
<comment type="similarity">
    <text evidence="1">Belongs to the RlmJ family.</text>
</comment>
<keyword evidence="4" id="KW-1185">Reference proteome</keyword>
<keyword evidence="1" id="KW-0949">S-adenosyl-L-methionine</keyword>
<evidence type="ECO:0000256" key="2">
    <source>
        <dbReference type="SAM" id="MobiDB-lite"/>
    </source>
</evidence>
<dbReference type="PANTHER" id="PTHR37426:SF1">
    <property type="entry name" value="RIBOSOMAL RNA LARGE SUBUNIT METHYLTRANSFERASE J"/>
    <property type="match status" value="1"/>
</dbReference>
<dbReference type="Gene3D" id="3.40.50.150">
    <property type="entry name" value="Vaccinia Virus protein VP39"/>
    <property type="match status" value="1"/>
</dbReference>
<feature type="region of interest" description="Disordered" evidence="2">
    <location>
        <begin position="280"/>
        <end position="303"/>
    </location>
</feature>
<comment type="caution">
    <text evidence="3">The sequence shown here is derived from an EMBL/GenBank/DDBJ whole genome shotgun (WGS) entry which is preliminary data.</text>
</comment>
<keyword evidence="1 3" id="KW-0808">Transferase</keyword>
<protein>
    <recommendedName>
        <fullName evidence="1">Ribosomal RNA large subunit methyltransferase J</fullName>
        <ecNumber evidence="1">2.1.1.266</ecNumber>
    </recommendedName>
    <alternativeName>
        <fullName evidence="1">23S rRNA (adenine(2030)-N6)-methyltransferase</fullName>
    </alternativeName>
    <alternativeName>
        <fullName evidence="1">23S rRNA m6A2030 methyltransferase</fullName>
    </alternativeName>
</protein>
<gene>
    <name evidence="1" type="primary">rlmJ</name>
    <name evidence="3" type="ORF">J2792_001142</name>
</gene>
<proteinExistence type="inferred from homology"/>
<keyword evidence="1" id="KW-0698">rRNA processing</keyword>
<feature type="site" description="Interaction with substrate rRNA" evidence="1">
    <location>
        <position position="3"/>
    </location>
</feature>
<dbReference type="Proteomes" id="UP001184150">
    <property type="component" value="Unassembled WGS sequence"/>
</dbReference>
<comment type="catalytic activity">
    <reaction evidence="1">
        <text>adenosine(2030) in 23S rRNA + S-adenosyl-L-methionine = N(6)-methyladenosine(2030) in 23S rRNA + S-adenosyl-L-homocysteine + H(+)</text>
        <dbReference type="Rhea" id="RHEA:43736"/>
        <dbReference type="Rhea" id="RHEA-COMP:10668"/>
        <dbReference type="Rhea" id="RHEA-COMP:10669"/>
        <dbReference type="ChEBI" id="CHEBI:15378"/>
        <dbReference type="ChEBI" id="CHEBI:57856"/>
        <dbReference type="ChEBI" id="CHEBI:59789"/>
        <dbReference type="ChEBI" id="CHEBI:74411"/>
        <dbReference type="ChEBI" id="CHEBI:74449"/>
        <dbReference type="EC" id="2.1.1.266"/>
    </reaction>
</comment>
<evidence type="ECO:0000256" key="1">
    <source>
        <dbReference type="HAMAP-Rule" id="MF_00934"/>
    </source>
</evidence>
<feature type="binding site" evidence="1">
    <location>
        <position position="115"/>
    </location>
    <ligand>
        <name>S-adenosyl-L-methionine</name>
        <dbReference type="ChEBI" id="CHEBI:59789"/>
    </ligand>
</feature>
<feature type="active site" description="Proton acceptor" evidence="1">
    <location>
        <position position="160"/>
    </location>
</feature>
<evidence type="ECO:0000313" key="4">
    <source>
        <dbReference type="Proteomes" id="UP001184150"/>
    </source>
</evidence>
<comment type="function">
    <text evidence="1">Specifically methylates the adenine in position 2030 of 23S rRNA.</text>
</comment>
<keyword evidence="1 3" id="KW-0489">Methyltransferase</keyword>
<sequence>MNYRHSFHAGNSADVVKHALLIALVRALQQKDGALTLIDTHAGCGIYDLRGDAAQRTGEATQGVMRAFADQNPLLDDYRAAVQAVNEGAEPQLYPGSPRFLAQLLRPQDLLILNEKHPDDAYALRGAMRDTPAAVHQRDAYELWLAMVPPRTARGLVVVDPPYEQTDERARIVTTLAAAQRKWAHGVTVIWYPLKDRAAHVRWKEQLRKLRIPKLLTIEHWLYDADQPGIYNGAGLFIVNPPYAFTQALPPMLEALRAALAPEGHRGELAAAWLGARSGGLPRSPSPHDGEGLVAQRFSNGAR</sequence>